<dbReference type="SUPFAM" id="SSF55620">
    <property type="entry name" value="Tetrahydrobiopterin biosynthesis enzymes-like"/>
    <property type="match status" value="1"/>
</dbReference>
<comment type="cofactor">
    <cofactor evidence="7 9">
        <name>Zn(2+)</name>
        <dbReference type="ChEBI" id="CHEBI:29105"/>
    </cofactor>
    <text evidence="7 9">Binds 1 zinc ion per subunit.</text>
</comment>
<evidence type="ECO:0000256" key="4">
    <source>
        <dbReference type="ARBA" id="ARBA00022833"/>
    </source>
</evidence>
<dbReference type="GO" id="GO:0006729">
    <property type="term" value="P:tetrahydrobiopterin biosynthetic process"/>
    <property type="evidence" value="ECO:0007669"/>
    <property type="project" value="UniProtKB-KW"/>
</dbReference>
<dbReference type="PIRSF" id="PIRSF006113">
    <property type="entry name" value="PTP_synth"/>
    <property type="match status" value="1"/>
</dbReference>
<name>A0A9Q0M293_BLOTA</name>
<dbReference type="InterPro" id="IPR038418">
    <property type="entry name" value="6-PTP_synth/QueD_sf"/>
</dbReference>
<feature type="active site" description="Proton acceptor" evidence="8">
    <location>
        <position position="38"/>
    </location>
</feature>
<comment type="similarity">
    <text evidence="2 7">Belongs to the PTPS family.</text>
</comment>
<dbReference type="GO" id="GO:0003874">
    <property type="term" value="F:6-pyruvoyltetrahydropterin synthase activity"/>
    <property type="evidence" value="ECO:0007669"/>
    <property type="project" value="UniProtKB-EC"/>
</dbReference>
<evidence type="ECO:0000256" key="9">
    <source>
        <dbReference type="PIRSR" id="PIRSR006113-2"/>
    </source>
</evidence>
<keyword evidence="4 7" id="KW-0862">Zinc</keyword>
<dbReference type="PANTHER" id="PTHR12589">
    <property type="entry name" value="PYRUVOYL TETRAHYDROBIOPTERIN SYNTHASE"/>
    <property type="match status" value="1"/>
</dbReference>
<dbReference type="Proteomes" id="UP001142055">
    <property type="component" value="Chromosome 3"/>
</dbReference>
<sequence>MATTPLVYLTRAEHFCAAHRLCNTEWDQSKNRIIFGKCENIHGHNYRLKVTVKGSVDRSTGMVMNIADLSTIIERSVLSVFDHKFIEDDVPHFKNEPSTSENICLFIWNQIEPSLPSNVKLHRIKLNETNKNYAEYFGEMST</sequence>
<evidence type="ECO:0000256" key="3">
    <source>
        <dbReference type="ARBA" id="ARBA00022723"/>
    </source>
</evidence>
<dbReference type="PANTHER" id="PTHR12589:SF7">
    <property type="entry name" value="6-PYRUVOYL TETRAHYDROBIOPTERIN SYNTHASE"/>
    <property type="match status" value="1"/>
</dbReference>
<protein>
    <recommendedName>
        <fullName evidence="7">6-pyruvoyl tetrahydrobiopterin synthase</fullName>
        <shortName evidence="7">PTP synthase</shortName>
        <shortName evidence="7">PTPS</shortName>
        <ecNumber evidence="7">4.2.3.12</ecNumber>
    </recommendedName>
</protein>
<comment type="catalytic activity">
    <reaction evidence="7">
        <text>7,8-dihydroneopterin 3'-triphosphate = 6-pyruvoyl-5,6,7,8-tetrahydropterin + triphosphate + H(+)</text>
        <dbReference type="Rhea" id="RHEA:22048"/>
        <dbReference type="ChEBI" id="CHEBI:15378"/>
        <dbReference type="ChEBI" id="CHEBI:18036"/>
        <dbReference type="ChEBI" id="CHEBI:58462"/>
        <dbReference type="ChEBI" id="CHEBI:136564"/>
        <dbReference type="EC" id="4.2.3.12"/>
    </reaction>
</comment>
<evidence type="ECO:0000256" key="5">
    <source>
        <dbReference type="ARBA" id="ARBA00023007"/>
    </source>
</evidence>
<comment type="pathway">
    <text evidence="1 7">Cofactor biosynthesis; tetrahydrobiopterin biosynthesis; tetrahydrobiopterin from 7,8-dihydroneopterin triphosphate: step 1/3.</text>
</comment>
<feature type="binding site" evidence="9">
    <location>
        <position position="42"/>
    </location>
    <ligand>
        <name>Zn(2+)</name>
        <dbReference type="ChEBI" id="CHEBI:29105"/>
    </ligand>
</feature>
<organism evidence="10 11">
    <name type="scientific">Blomia tropicalis</name>
    <name type="common">Mite</name>
    <dbReference type="NCBI Taxonomy" id="40697"/>
    <lineage>
        <taxon>Eukaryota</taxon>
        <taxon>Metazoa</taxon>
        <taxon>Ecdysozoa</taxon>
        <taxon>Arthropoda</taxon>
        <taxon>Chelicerata</taxon>
        <taxon>Arachnida</taxon>
        <taxon>Acari</taxon>
        <taxon>Acariformes</taxon>
        <taxon>Sarcoptiformes</taxon>
        <taxon>Astigmata</taxon>
        <taxon>Glycyphagoidea</taxon>
        <taxon>Echimyopodidae</taxon>
        <taxon>Blomia</taxon>
    </lineage>
</organism>
<dbReference type="AlphaFoldDB" id="A0A9Q0M293"/>
<keyword evidence="3 7" id="KW-0479">Metal-binding</keyword>
<dbReference type="EMBL" id="JAPWDV010000003">
    <property type="protein sequence ID" value="KAJ6217537.1"/>
    <property type="molecule type" value="Genomic_DNA"/>
</dbReference>
<dbReference type="GO" id="GO:0046872">
    <property type="term" value="F:metal ion binding"/>
    <property type="evidence" value="ECO:0007669"/>
    <property type="project" value="UniProtKB-KW"/>
</dbReference>
<dbReference type="OMA" id="HFNAAHK"/>
<evidence type="ECO:0000256" key="8">
    <source>
        <dbReference type="PIRSR" id="PIRSR006113-1"/>
    </source>
</evidence>
<evidence type="ECO:0000313" key="11">
    <source>
        <dbReference type="Proteomes" id="UP001142055"/>
    </source>
</evidence>
<feature type="active site" description="Charge relay system" evidence="8">
    <location>
        <position position="128"/>
    </location>
</feature>
<comment type="caution">
    <text evidence="10">The sequence shown here is derived from an EMBL/GenBank/DDBJ whole genome shotgun (WGS) entry which is preliminary data.</text>
</comment>
<feature type="binding site" evidence="9">
    <location>
        <position position="44"/>
    </location>
    <ligand>
        <name>Zn(2+)</name>
        <dbReference type="ChEBI" id="CHEBI:29105"/>
    </ligand>
</feature>
<dbReference type="InterPro" id="IPR007115">
    <property type="entry name" value="6-PTP_synth/QueD"/>
</dbReference>
<keyword evidence="6 7" id="KW-0456">Lyase</keyword>
<feature type="binding site" evidence="9">
    <location>
        <position position="19"/>
    </location>
    <ligand>
        <name>Zn(2+)</name>
        <dbReference type="ChEBI" id="CHEBI:29105"/>
    </ligand>
</feature>
<dbReference type="EC" id="4.2.3.12" evidence="7"/>
<evidence type="ECO:0000256" key="1">
    <source>
        <dbReference type="ARBA" id="ARBA00005126"/>
    </source>
</evidence>
<proteinExistence type="inferred from homology"/>
<keyword evidence="11" id="KW-1185">Reference proteome</keyword>
<gene>
    <name evidence="10" type="ORF">RDWZM_008694</name>
</gene>
<keyword evidence="5 7" id="KW-0783">Tetrahydrobiopterin biosynthesis</keyword>
<dbReference type="FunFam" id="3.30.479.10:FF:000003">
    <property type="entry name" value="6-pyruvoyl tetrahydrobiopterin synthase"/>
    <property type="match status" value="1"/>
</dbReference>
<evidence type="ECO:0000313" key="10">
    <source>
        <dbReference type="EMBL" id="KAJ6217537.1"/>
    </source>
</evidence>
<reference evidence="10" key="1">
    <citation type="submission" date="2022-12" db="EMBL/GenBank/DDBJ databases">
        <title>Genome assemblies of Blomia tropicalis.</title>
        <authorList>
            <person name="Cui Y."/>
        </authorList>
    </citation>
    <scope>NUCLEOTIDE SEQUENCE</scope>
    <source>
        <tissue evidence="10">Adult mites</tissue>
    </source>
</reference>
<dbReference type="Gene3D" id="3.30.479.10">
    <property type="entry name" value="6-pyruvoyl tetrahydropterin synthase/QueD"/>
    <property type="match status" value="1"/>
</dbReference>
<feature type="active site" description="Charge relay system" evidence="8">
    <location>
        <position position="83"/>
    </location>
</feature>
<dbReference type="Pfam" id="PF01242">
    <property type="entry name" value="PTPS"/>
    <property type="match status" value="1"/>
</dbReference>
<evidence type="ECO:0000256" key="6">
    <source>
        <dbReference type="ARBA" id="ARBA00023239"/>
    </source>
</evidence>
<evidence type="ECO:0000256" key="2">
    <source>
        <dbReference type="ARBA" id="ARBA00009164"/>
    </source>
</evidence>
<accession>A0A9Q0M293</accession>
<evidence type="ECO:0000256" key="7">
    <source>
        <dbReference type="PIRNR" id="PIRNR006113"/>
    </source>
</evidence>